<accession>A0ABU4S154</accession>
<comment type="caution">
    <text evidence="6">Lacks conserved residue(s) required for the propagation of feature annotation.</text>
</comment>
<evidence type="ECO:0000313" key="8">
    <source>
        <dbReference type="EMBL" id="MDX6850876.1"/>
    </source>
</evidence>
<keyword evidence="2 6" id="KW-1003">Cell membrane</keyword>
<evidence type="ECO:0000256" key="2">
    <source>
        <dbReference type="ARBA" id="ARBA00022475"/>
    </source>
</evidence>
<keyword evidence="3 6" id="KW-0812">Transmembrane</keyword>
<evidence type="ECO:0000259" key="7">
    <source>
        <dbReference type="Pfam" id="PF09335"/>
    </source>
</evidence>
<dbReference type="InterPro" id="IPR015414">
    <property type="entry name" value="TMEM64"/>
</dbReference>
<keyword evidence="4 6" id="KW-1133">Transmembrane helix</keyword>
<comment type="subcellular location">
    <subcellularLocation>
        <location evidence="1 6">Cell membrane</location>
        <topology evidence="1 6">Multi-pass membrane protein</topology>
    </subcellularLocation>
</comment>
<feature type="transmembrane region" description="Helical" evidence="6">
    <location>
        <begin position="46"/>
        <end position="67"/>
    </location>
</feature>
<evidence type="ECO:0000256" key="4">
    <source>
        <dbReference type="ARBA" id="ARBA00022989"/>
    </source>
</evidence>
<evidence type="ECO:0000256" key="3">
    <source>
        <dbReference type="ARBA" id="ARBA00022692"/>
    </source>
</evidence>
<feature type="transmembrane region" description="Helical" evidence="6">
    <location>
        <begin position="158"/>
        <end position="179"/>
    </location>
</feature>
<dbReference type="PANTHER" id="PTHR12677:SF59">
    <property type="entry name" value="GOLGI APPARATUS MEMBRANE PROTEIN TVP38-RELATED"/>
    <property type="match status" value="1"/>
</dbReference>
<dbReference type="EMBL" id="JAXAFO010000033">
    <property type="protein sequence ID" value="MDX6850876.1"/>
    <property type="molecule type" value="Genomic_DNA"/>
</dbReference>
<evidence type="ECO:0000256" key="1">
    <source>
        <dbReference type="ARBA" id="ARBA00004651"/>
    </source>
</evidence>
<dbReference type="PANTHER" id="PTHR12677">
    <property type="entry name" value="GOLGI APPARATUS MEMBRANE PROTEIN TVP38-RELATED"/>
    <property type="match status" value="1"/>
</dbReference>
<evidence type="ECO:0000313" key="9">
    <source>
        <dbReference type="Proteomes" id="UP001273505"/>
    </source>
</evidence>
<sequence>MKPLLKVMMVLALVFASTFALLTLTGIVTVEKIQLWLEAARAINPWLLMLLVAGLLLADLVISVPTLSVMILAGYLLGAVLGTIAGTVGLLLAGVLGYLISARYGNHLFFALVKEPEQRTSAIETFARHGPVVILLSRAMPMLPEVSACLAGLTGMKFWRFLVLWLASILPYAAITNYAGSVSSLENPMPAVYTALGLCGFFWSCWFFFHRSHKRASLNTKMSEQ</sequence>
<evidence type="ECO:0000256" key="6">
    <source>
        <dbReference type="RuleBase" id="RU366058"/>
    </source>
</evidence>
<name>A0ABU4S154_9GAMM</name>
<dbReference type="RefSeq" id="WP_302721003.1">
    <property type="nucleotide sequence ID" value="NZ_JAULRU010000220.1"/>
</dbReference>
<comment type="similarity">
    <text evidence="6">Belongs to the TVP38/TMEM64 family.</text>
</comment>
<evidence type="ECO:0000256" key="5">
    <source>
        <dbReference type="ARBA" id="ARBA00023136"/>
    </source>
</evidence>
<gene>
    <name evidence="8" type="ORF">SCD92_15990</name>
</gene>
<comment type="caution">
    <text evidence="8">The sequence shown here is derived from an EMBL/GenBank/DDBJ whole genome shotgun (WGS) entry which is preliminary data.</text>
</comment>
<reference evidence="8 9" key="1">
    <citation type="submission" date="2023-11" db="EMBL/GenBank/DDBJ databases">
        <title>Gilvimarinus fulvus sp. nov., isolated from the surface of Kelp.</title>
        <authorList>
            <person name="Sun Y.Y."/>
            <person name="Gong Y."/>
            <person name="Du Z.J."/>
        </authorList>
    </citation>
    <scope>NUCLEOTIDE SEQUENCE [LARGE SCALE GENOMIC DNA]</scope>
    <source>
        <strain evidence="8 9">SDUM040013</strain>
    </source>
</reference>
<feature type="transmembrane region" description="Helical" evidence="6">
    <location>
        <begin position="191"/>
        <end position="209"/>
    </location>
</feature>
<feature type="transmembrane region" description="Helical" evidence="6">
    <location>
        <begin position="74"/>
        <end position="100"/>
    </location>
</feature>
<organism evidence="8 9">
    <name type="scientific">Gilvimarinus gilvus</name>
    <dbReference type="NCBI Taxonomy" id="3058038"/>
    <lineage>
        <taxon>Bacteria</taxon>
        <taxon>Pseudomonadati</taxon>
        <taxon>Pseudomonadota</taxon>
        <taxon>Gammaproteobacteria</taxon>
        <taxon>Cellvibrionales</taxon>
        <taxon>Cellvibrionaceae</taxon>
        <taxon>Gilvimarinus</taxon>
    </lineage>
</organism>
<keyword evidence="5 6" id="KW-0472">Membrane</keyword>
<protein>
    <recommendedName>
        <fullName evidence="6">TVP38/TMEM64 family membrane protein</fullName>
    </recommendedName>
</protein>
<feature type="domain" description="VTT" evidence="7">
    <location>
        <begin position="64"/>
        <end position="181"/>
    </location>
</feature>
<keyword evidence="9" id="KW-1185">Reference proteome</keyword>
<proteinExistence type="inferred from homology"/>
<dbReference type="Proteomes" id="UP001273505">
    <property type="component" value="Unassembled WGS sequence"/>
</dbReference>
<dbReference type="Pfam" id="PF09335">
    <property type="entry name" value="VTT_dom"/>
    <property type="match status" value="1"/>
</dbReference>
<dbReference type="InterPro" id="IPR032816">
    <property type="entry name" value="VTT_dom"/>
</dbReference>